<evidence type="ECO:0000313" key="11">
    <source>
        <dbReference type="Proteomes" id="UP000217784"/>
    </source>
</evidence>
<comment type="cofactor">
    <cofactor evidence="8">
        <name>Mg(2+)</name>
        <dbReference type="ChEBI" id="CHEBI:18420"/>
    </cofactor>
</comment>
<evidence type="ECO:0000313" key="10">
    <source>
        <dbReference type="EMBL" id="PAV05130.1"/>
    </source>
</evidence>
<comment type="function">
    <text evidence="8">Catalyzes the complex heterocyclic radical-mediated conversion of 6-carboxy-5,6,7,8-tetrahydropterin (CPH4) to 7-carboxy-7-deazaguanine (CDG), a step common to the biosynthetic pathways of all 7-deazapurine-containing compounds.</text>
</comment>
<reference evidence="10 11" key="1">
    <citation type="journal article" date="2017" name="BMC Genomics">
        <title>Genomic analysis of methanogenic archaea reveals a shift towards energy conservation.</title>
        <authorList>
            <person name="Gilmore S.P."/>
            <person name="Henske J.K."/>
            <person name="Sexton J.A."/>
            <person name="Solomon K.V."/>
            <person name="Seppala S."/>
            <person name="Yoo J.I."/>
            <person name="Huyett L.M."/>
            <person name="Pressman A."/>
            <person name="Cogan J.Z."/>
            <person name="Kivenson V."/>
            <person name="Peng X."/>
            <person name="Tan Y."/>
            <person name="Valentine D.L."/>
            <person name="O'Malley M.A."/>
        </authorList>
    </citation>
    <scope>NUCLEOTIDE SEQUENCE [LARGE SCALE GENOMIC DNA]</scope>
    <source>
        <strain evidence="10 11">M.o.H.</strain>
    </source>
</reference>
<accession>A0A2A2H795</accession>
<feature type="domain" description="Radical SAM core" evidence="9">
    <location>
        <begin position="18"/>
        <end position="233"/>
    </location>
</feature>
<feature type="binding site" evidence="8">
    <location>
        <position position="38"/>
    </location>
    <ligand>
        <name>[4Fe-4S] cluster</name>
        <dbReference type="ChEBI" id="CHEBI:49883"/>
        <note>4Fe-4S-S-AdoMet</note>
    </ligand>
</feature>
<dbReference type="CDD" id="cd01335">
    <property type="entry name" value="Radical_SAM"/>
    <property type="match status" value="1"/>
</dbReference>
<keyword evidence="2 8" id="KW-0949">S-adenosyl-L-methionine</keyword>
<comment type="caution">
    <text evidence="8">Lacks conserved residue(s) required for the propagation of feature annotation.</text>
</comment>
<dbReference type="PIRSF" id="PIRSF000370">
    <property type="entry name" value="QueE"/>
    <property type="match status" value="1"/>
</dbReference>
<keyword evidence="7 8" id="KW-0456">Lyase</keyword>
<dbReference type="Proteomes" id="UP000217784">
    <property type="component" value="Unassembled WGS sequence"/>
</dbReference>
<dbReference type="SUPFAM" id="SSF102114">
    <property type="entry name" value="Radical SAM enzymes"/>
    <property type="match status" value="1"/>
</dbReference>
<name>A0A2A2H795_METBR</name>
<evidence type="ECO:0000256" key="3">
    <source>
        <dbReference type="ARBA" id="ARBA00022723"/>
    </source>
</evidence>
<evidence type="ECO:0000256" key="5">
    <source>
        <dbReference type="ARBA" id="ARBA00023004"/>
    </source>
</evidence>
<keyword evidence="3 8" id="KW-0479">Metal-binding</keyword>
<dbReference type="PROSITE" id="PS51918">
    <property type="entry name" value="RADICAL_SAM"/>
    <property type="match status" value="1"/>
</dbReference>
<dbReference type="UniPathway" id="UPA00391"/>
<dbReference type="GO" id="GO:0016840">
    <property type="term" value="F:carbon-nitrogen lyase activity"/>
    <property type="evidence" value="ECO:0007669"/>
    <property type="project" value="UniProtKB-UniRule"/>
</dbReference>
<comment type="pathway">
    <text evidence="8">Purine metabolism; 7-cyano-7-deazaguanine biosynthesis.</text>
</comment>
<comment type="subunit">
    <text evidence="8">Homodimer.</text>
</comment>
<dbReference type="OrthoDB" id="7980at2157"/>
<dbReference type="InterPro" id="IPR024924">
    <property type="entry name" value="7-CO-7-deazaguanine_synth-like"/>
</dbReference>
<evidence type="ECO:0000256" key="8">
    <source>
        <dbReference type="HAMAP-Rule" id="MF_00917"/>
    </source>
</evidence>
<protein>
    <recommendedName>
        <fullName evidence="8">7-carboxy-7-deazaguanine synthase</fullName>
        <shortName evidence="8">CDG synthase</shortName>
        <ecNumber evidence="8">4.3.99.3</ecNumber>
    </recommendedName>
    <alternativeName>
        <fullName evidence="8">Archaeosine biosynthesis protein QueE</fullName>
    </alternativeName>
</protein>
<keyword evidence="4 8" id="KW-0460">Magnesium</keyword>
<evidence type="ECO:0000256" key="6">
    <source>
        <dbReference type="ARBA" id="ARBA00023014"/>
    </source>
</evidence>
<dbReference type="InterPro" id="IPR013785">
    <property type="entry name" value="Aldolase_TIM"/>
</dbReference>
<keyword evidence="5 8" id="KW-0408">Iron</keyword>
<gene>
    <name evidence="8" type="primary">queE</name>
    <name evidence="10" type="ORF">ASJ80_12645</name>
</gene>
<evidence type="ECO:0000256" key="4">
    <source>
        <dbReference type="ARBA" id="ARBA00022842"/>
    </source>
</evidence>
<evidence type="ECO:0000256" key="7">
    <source>
        <dbReference type="ARBA" id="ARBA00023239"/>
    </source>
</evidence>
<keyword evidence="1 8" id="KW-0004">4Fe-4S</keyword>
<feature type="binding site" evidence="8">
    <location>
        <begin position="12"/>
        <end position="14"/>
    </location>
    <ligand>
        <name>substrate</name>
    </ligand>
</feature>
<dbReference type="EMBL" id="LMVM01000012">
    <property type="protein sequence ID" value="PAV05130.1"/>
    <property type="molecule type" value="Genomic_DNA"/>
</dbReference>
<feature type="binding site" evidence="8">
    <location>
        <position position="35"/>
    </location>
    <ligand>
        <name>[4Fe-4S] cluster</name>
        <dbReference type="ChEBI" id="CHEBI:49883"/>
        <note>4Fe-4S-S-AdoMet</note>
    </ligand>
</feature>
<comment type="cofactor">
    <cofactor evidence="8">
        <name>S-adenosyl-L-methionine</name>
        <dbReference type="ChEBI" id="CHEBI:59789"/>
    </cofactor>
    <text evidence="8">Binds 1 S-adenosyl-L-methionine per subunit.</text>
</comment>
<evidence type="ECO:0000259" key="9">
    <source>
        <dbReference type="PROSITE" id="PS51918"/>
    </source>
</evidence>
<dbReference type="InterPro" id="IPR007197">
    <property type="entry name" value="rSAM"/>
</dbReference>
<evidence type="ECO:0000256" key="1">
    <source>
        <dbReference type="ARBA" id="ARBA00022485"/>
    </source>
</evidence>
<dbReference type="PANTHER" id="PTHR42836">
    <property type="entry name" value="7-CARBOXY-7-DEAZAGUANINE SYNTHASE"/>
    <property type="match status" value="1"/>
</dbReference>
<sequence>MKAHINEIFSSIQGEGKLIGRRQIFVRFSGCNLHCNYCDTPQGLDPTSGSSFSEEQLFNSVNNLITPDFHSISLTGGEPLLHADFIRSFLEKYDFNCLLETNGSLPDEMEKIAELIKYASLDIKLPEHRSTSNWDNLFKDELKSLNLLIDNKTNIYCKIVILPSTKVDAIKLIASRILDEISDASKLSMVIQPAYPLNHWIKNNEKLFEFSEAVGNYLDVLTIPQVHKLLKVR</sequence>
<dbReference type="Gene3D" id="3.20.20.70">
    <property type="entry name" value="Aldolase class I"/>
    <property type="match status" value="1"/>
</dbReference>
<comment type="caution">
    <text evidence="10">The sequence shown here is derived from an EMBL/GenBank/DDBJ whole genome shotgun (WGS) entry which is preliminary data.</text>
</comment>
<dbReference type="AlphaFoldDB" id="A0A2A2H795"/>
<dbReference type="GO" id="GO:1904047">
    <property type="term" value="F:S-adenosyl-L-methionine binding"/>
    <property type="evidence" value="ECO:0007669"/>
    <property type="project" value="UniProtKB-UniRule"/>
</dbReference>
<feature type="binding site" evidence="8">
    <location>
        <position position="31"/>
    </location>
    <ligand>
        <name>[4Fe-4S] cluster</name>
        <dbReference type="ChEBI" id="CHEBI:49883"/>
        <note>4Fe-4S-S-AdoMet</note>
    </ligand>
</feature>
<feature type="binding site" evidence="8">
    <location>
        <begin position="37"/>
        <end position="39"/>
    </location>
    <ligand>
        <name>S-adenosyl-L-methionine</name>
        <dbReference type="ChEBI" id="CHEBI:59789"/>
    </ligand>
</feature>
<feature type="binding site" evidence="8">
    <location>
        <position position="40"/>
    </location>
    <ligand>
        <name>Mg(2+)</name>
        <dbReference type="ChEBI" id="CHEBI:18420"/>
    </ligand>
</feature>
<keyword evidence="6 8" id="KW-0411">Iron-sulfur</keyword>
<organism evidence="10 11">
    <name type="scientific">Methanobacterium bryantii</name>
    <dbReference type="NCBI Taxonomy" id="2161"/>
    <lineage>
        <taxon>Archaea</taxon>
        <taxon>Methanobacteriati</taxon>
        <taxon>Methanobacteriota</taxon>
        <taxon>Methanomada group</taxon>
        <taxon>Methanobacteria</taxon>
        <taxon>Methanobacteriales</taxon>
        <taxon>Methanobacteriaceae</taxon>
        <taxon>Methanobacterium</taxon>
    </lineage>
</organism>
<comment type="catalytic activity">
    <reaction evidence="8">
        <text>6-carboxy-5,6,7,8-tetrahydropterin + H(+) = 7-carboxy-7-carbaguanine + NH4(+)</text>
        <dbReference type="Rhea" id="RHEA:27974"/>
        <dbReference type="ChEBI" id="CHEBI:15378"/>
        <dbReference type="ChEBI" id="CHEBI:28938"/>
        <dbReference type="ChEBI" id="CHEBI:61032"/>
        <dbReference type="ChEBI" id="CHEBI:61036"/>
        <dbReference type="EC" id="4.3.99.3"/>
    </reaction>
</comment>
<keyword evidence="11" id="KW-1185">Reference proteome</keyword>
<feature type="binding site" evidence="8">
    <location>
        <position position="27"/>
    </location>
    <ligand>
        <name>substrate</name>
    </ligand>
</feature>
<proteinExistence type="inferred from homology"/>
<dbReference type="RefSeq" id="WP_069584931.1">
    <property type="nucleotide sequence ID" value="NZ_LMVM01000012.1"/>
</dbReference>
<dbReference type="HAMAP" id="MF_00917">
    <property type="entry name" value="QueE"/>
    <property type="match status" value="1"/>
</dbReference>
<dbReference type="EC" id="4.3.99.3" evidence="8"/>
<dbReference type="InterPro" id="IPR058240">
    <property type="entry name" value="rSAM_sf"/>
</dbReference>
<feature type="binding site" evidence="8">
    <location>
        <position position="77"/>
    </location>
    <ligand>
        <name>S-adenosyl-L-methionine</name>
        <dbReference type="ChEBI" id="CHEBI:59789"/>
    </ligand>
</feature>
<comment type="cofactor">
    <cofactor evidence="8">
        <name>[4Fe-4S] cluster</name>
        <dbReference type="ChEBI" id="CHEBI:49883"/>
    </cofactor>
    <text evidence="8">Binds 1 [4Fe-4S] cluster. The cluster is coordinated with 3 cysteines and an exchangeable S-adenosyl-L-methionine.</text>
</comment>
<evidence type="ECO:0000256" key="2">
    <source>
        <dbReference type="ARBA" id="ARBA00022691"/>
    </source>
</evidence>
<feature type="binding site" evidence="8">
    <location>
        <position position="75"/>
    </location>
    <ligand>
        <name>substrate</name>
    </ligand>
</feature>
<dbReference type="SFLD" id="SFLDS00029">
    <property type="entry name" value="Radical_SAM"/>
    <property type="match status" value="1"/>
</dbReference>
<dbReference type="PANTHER" id="PTHR42836:SF1">
    <property type="entry name" value="7-CARBOXY-7-DEAZAGUANINE SYNTHASE"/>
    <property type="match status" value="1"/>
</dbReference>
<comment type="similarity">
    <text evidence="8">Belongs to the radical SAM superfamily. 7-carboxy-7-deazaguanine synthase family.</text>
</comment>
<dbReference type="GO" id="GO:0051539">
    <property type="term" value="F:4 iron, 4 sulfur cluster binding"/>
    <property type="evidence" value="ECO:0007669"/>
    <property type="project" value="UniProtKB-UniRule"/>
</dbReference>
<dbReference type="Pfam" id="PF04055">
    <property type="entry name" value="Radical_SAM"/>
    <property type="match status" value="1"/>
</dbReference>
<dbReference type="GO" id="GO:0000287">
    <property type="term" value="F:magnesium ion binding"/>
    <property type="evidence" value="ECO:0007669"/>
    <property type="project" value="UniProtKB-UniRule"/>
</dbReference>